<dbReference type="EMBL" id="LR796461">
    <property type="protein sequence ID" value="CAB4146156.1"/>
    <property type="molecule type" value="Genomic_DNA"/>
</dbReference>
<name>A0A6J7XLZ7_9CAUD</name>
<protein>
    <submittedName>
        <fullName evidence="11">Uncharacterized protein</fullName>
    </submittedName>
</protein>
<evidence type="ECO:0000313" key="4">
    <source>
        <dbReference type="EMBL" id="CAB4161564.1"/>
    </source>
</evidence>
<evidence type="ECO:0000313" key="1">
    <source>
        <dbReference type="EMBL" id="CAB4135676.1"/>
    </source>
</evidence>
<gene>
    <name evidence="6" type="ORF">UFOVP1031_136</name>
    <name evidence="7" type="ORF">UFOVP1172_156</name>
    <name evidence="8" type="ORF">UFOVP1240_61</name>
    <name evidence="9" type="ORF">UFOVP1486_118</name>
    <name evidence="11" type="ORF">UFOVP1578_51</name>
    <name evidence="10" type="ORF">UFOVP1630_43</name>
    <name evidence="1" type="ORF">UFOVP288_78</name>
    <name evidence="2" type="ORF">UFOVP483_118</name>
    <name evidence="3" type="ORF">UFOVP573_37</name>
    <name evidence="4" type="ORF">UFOVP769_78</name>
    <name evidence="5" type="ORF">UFOVP962_46</name>
</gene>
<evidence type="ECO:0000313" key="10">
    <source>
        <dbReference type="EMBL" id="CAB4219979.1"/>
    </source>
</evidence>
<proteinExistence type="predicted"/>
<dbReference type="EMBL" id="LR796709">
    <property type="protein sequence ID" value="CAB4161564.1"/>
    <property type="molecule type" value="Genomic_DNA"/>
</dbReference>
<evidence type="ECO:0000313" key="9">
    <source>
        <dbReference type="EMBL" id="CAB4216227.1"/>
    </source>
</evidence>
<dbReference type="EMBL" id="LR797180">
    <property type="protein sequence ID" value="CAB4191985.1"/>
    <property type="molecule type" value="Genomic_DNA"/>
</dbReference>
<evidence type="ECO:0000313" key="11">
    <source>
        <dbReference type="EMBL" id="CAB5230657.1"/>
    </source>
</evidence>
<dbReference type="EMBL" id="LR796548">
    <property type="protein sequence ID" value="CAB4150784.1"/>
    <property type="molecule type" value="Genomic_DNA"/>
</dbReference>
<accession>A0A6J7XLZ7</accession>
<dbReference type="EMBL" id="LR796980">
    <property type="protein sequence ID" value="CAB4179539.1"/>
    <property type="molecule type" value="Genomic_DNA"/>
</dbReference>
<dbReference type="EMBL" id="LR797492">
    <property type="protein sequence ID" value="CAB4219979.1"/>
    <property type="molecule type" value="Genomic_DNA"/>
</dbReference>
<evidence type="ECO:0000313" key="3">
    <source>
        <dbReference type="EMBL" id="CAB4150784.1"/>
    </source>
</evidence>
<reference evidence="11" key="1">
    <citation type="submission" date="2020-05" db="EMBL/GenBank/DDBJ databases">
        <authorList>
            <person name="Chiriac C."/>
            <person name="Salcher M."/>
            <person name="Ghai R."/>
            <person name="Kavagutti S V."/>
        </authorList>
    </citation>
    <scope>NUCLEOTIDE SEQUENCE</scope>
</reference>
<dbReference type="EMBL" id="LR796917">
    <property type="protein sequence ID" value="CAB4174400.1"/>
    <property type="molecule type" value="Genomic_DNA"/>
</dbReference>
<dbReference type="EMBL" id="LR798423">
    <property type="protein sequence ID" value="CAB5230657.1"/>
    <property type="molecule type" value="Genomic_DNA"/>
</dbReference>
<organism evidence="11">
    <name type="scientific">uncultured Caudovirales phage</name>
    <dbReference type="NCBI Taxonomy" id="2100421"/>
    <lineage>
        <taxon>Viruses</taxon>
        <taxon>Duplodnaviria</taxon>
        <taxon>Heunggongvirae</taxon>
        <taxon>Uroviricota</taxon>
        <taxon>Caudoviricetes</taxon>
        <taxon>Peduoviridae</taxon>
        <taxon>Maltschvirus</taxon>
        <taxon>Maltschvirus maltsch</taxon>
    </lineage>
</organism>
<dbReference type="EMBL" id="LR796305">
    <property type="protein sequence ID" value="CAB4135676.1"/>
    <property type="molecule type" value="Genomic_DNA"/>
</dbReference>
<sequence>MSVKTDSCESRIQDSQDNCEEYLTLMFKIVDNERLDEDDEDDVKVLQLIEDECLDEDSIYEYALGTSVQKVMRIELSTGGPASFIEAYLDDENNVDEVFYHFQDWFDGAKRKVSSHSAIYRYAQFMAEGL</sequence>
<evidence type="ECO:0000313" key="6">
    <source>
        <dbReference type="EMBL" id="CAB4179539.1"/>
    </source>
</evidence>
<evidence type="ECO:0000313" key="7">
    <source>
        <dbReference type="EMBL" id="CAB4188890.1"/>
    </source>
</evidence>
<dbReference type="EMBL" id="LR797130">
    <property type="protein sequence ID" value="CAB4188890.1"/>
    <property type="molecule type" value="Genomic_DNA"/>
</dbReference>
<dbReference type="EMBL" id="LR797434">
    <property type="protein sequence ID" value="CAB4216227.1"/>
    <property type="molecule type" value="Genomic_DNA"/>
</dbReference>
<evidence type="ECO:0000313" key="2">
    <source>
        <dbReference type="EMBL" id="CAB4146156.1"/>
    </source>
</evidence>
<evidence type="ECO:0000313" key="8">
    <source>
        <dbReference type="EMBL" id="CAB4191985.1"/>
    </source>
</evidence>
<evidence type="ECO:0000313" key="5">
    <source>
        <dbReference type="EMBL" id="CAB4174400.1"/>
    </source>
</evidence>